<dbReference type="Pfam" id="PF03060">
    <property type="entry name" value="NMO"/>
    <property type="match status" value="1"/>
</dbReference>
<dbReference type="Gene3D" id="3.20.20.70">
    <property type="entry name" value="Aldolase class I"/>
    <property type="match status" value="1"/>
</dbReference>
<evidence type="ECO:0000256" key="2">
    <source>
        <dbReference type="ARBA" id="ARBA00013457"/>
    </source>
</evidence>
<evidence type="ECO:0000256" key="5">
    <source>
        <dbReference type="ARBA" id="ARBA00023002"/>
    </source>
</evidence>
<dbReference type="InterPro" id="IPR013785">
    <property type="entry name" value="Aldolase_TIM"/>
</dbReference>
<comment type="caution">
    <text evidence="6">The sequence shown here is derived from an EMBL/GenBank/DDBJ whole genome shotgun (WGS) entry which is preliminary data.</text>
</comment>
<organism evidence="6 7">
    <name type="scientific">Anthropogastromicrobium aceti</name>
    <dbReference type="NCBI Taxonomy" id="2981768"/>
    <lineage>
        <taxon>Bacteria</taxon>
        <taxon>Bacillati</taxon>
        <taxon>Bacillota</taxon>
        <taxon>Clostridia</taxon>
        <taxon>Lachnospirales</taxon>
        <taxon>Lachnospiraceae</taxon>
        <taxon>Anthropogastromicrobium</taxon>
    </lineage>
</organism>
<keyword evidence="4" id="KW-0288">FMN</keyword>
<protein>
    <recommendedName>
        <fullName evidence="2">Probable nitronate monooxygenase</fullName>
    </recommendedName>
</protein>
<evidence type="ECO:0000256" key="4">
    <source>
        <dbReference type="ARBA" id="ARBA00022643"/>
    </source>
</evidence>
<keyword evidence="3" id="KW-0285">Flavoprotein</keyword>
<evidence type="ECO:0000313" key="7">
    <source>
        <dbReference type="Proteomes" id="UP001198200"/>
    </source>
</evidence>
<dbReference type="CDD" id="cd04730">
    <property type="entry name" value="NPD_like"/>
    <property type="match status" value="1"/>
</dbReference>
<name>A0AAE3E188_9FIRM</name>
<reference evidence="6 7" key="1">
    <citation type="submission" date="2021-10" db="EMBL/GenBank/DDBJ databases">
        <title>Anaerobic single-cell dispensing facilitates the cultivation of human gut bacteria.</title>
        <authorList>
            <person name="Afrizal A."/>
        </authorList>
    </citation>
    <scope>NUCLEOTIDE SEQUENCE [LARGE SCALE GENOMIC DNA]</scope>
    <source>
        <strain evidence="6 7">CLA-AA-H224</strain>
    </source>
</reference>
<dbReference type="PANTHER" id="PTHR32332">
    <property type="entry name" value="2-NITROPROPANE DIOXYGENASE"/>
    <property type="match status" value="1"/>
</dbReference>
<dbReference type="AlphaFoldDB" id="A0AAE3E188"/>
<keyword evidence="5" id="KW-0560">Oxidoreductase</keyword>
<sequence>MIKIKNKELKKPIFQGGMGVGVSLSGLAGAVAKAGGAGTISAAQIGFLDPEFDKDPFEANLRAIKSEFDKARKISKDGIIGFNIMVAMQHYEEYVRAAVKAGTDFLVCGAGLPVDLPKIVANAMEEMDQSVEAPALAPVVSTEKSARVIFRYWEKKHHCAPDFVIIEGPLAGGHLGFAKDQLSYYTFDVYEKEVRNIIKVCREYAARFNKEIPVVLAGGISTKEAADHAFSLGADAIQAATRFVTTYECDASDAFKKAYLDASKEDIILIDSPVGLPGRAVRNKFSDTIMSGGRIAPVRCRGCLKNCRPDKIPYCITDALITSVTGDAKNGLVFCGADAWRCDHLEYAEDVIESLLS</sequence>
<evidence type="ECO:0000313" key="6">
    <source>
        <dbReference type="EMBL" id="MCC2220252.1"/>
    </source>
</evidence>
<dbReference type="RefSeq" id="WP_308730906.1">
    <property type="nucleotide sequence ID" value="NZ_JAJEQN010000002.1"/>
</dbReference>
<proteinExistence type="predicted"/>
<dbReference type="Proteomes" id="UP001198200">
    <property type="component" value="Unassembled WGS sequence"/>
</dbReference>
<keyword evidence="7" id="KW-1185">Reference proteome</keyword>
<comment type="function">
    <text evidence="1">Nitronate monooxygenase that uses molecular oxygen to catalyze the oxidative denitrification of alkyl nitronates. Acts on propionate 3-nitronate (P3N), the presumed physiological substrate. Probably functions in the detoxification of P3N, a metabolic poison produced by plants and fungi as a defense mechanism.</text>
</comment>
<dbReference type="SUPFAM" id="SSF51412">
    <property type="entry name" value="Inosine monophosphate dehydrogenase (IMPDH)"/>
    <property type="match status" value="1"/>
</dbReference>
<dbReference type="InterPro" id="IPR004136">
    <property type="entry name" value="NMO"/>
</dbReference>
<accession>A0AAE3E188</accession>
<evidence type="ECO:0000256" key="1">
    <source>
        <dbReference type="ARBA" id="ARBA00003535"/>
    </source>
</evidence>
<dbReference type="PANTHER" id="PTHR32332:SF18">
    <property type="entry name" value="2-NITROPROPANE DIOXYGENASE"/>
    <property type="match status" value="1"/>
</dbReference>
<dbReference type="GO" id="GO:0018580">
    <property type="term" value="F:nitronate monooxygenase activity"/>
    <property type="evidence" value="ECO:0007669"/>
    <property type="project" value="InterPro"/>
</dbReference>
<dbReference type="EMBL" id="JAJEQN010000002">
    <property type="protein sequence ID" value="MCC2220252.1"/>
    <property type="molecule type" value="Genomic_DNA"/>
</dbReference>
<keyword evidence="6" id="KW-0503">Monooxygenase</keyword>
<gene>
    <name evidence="6" type="ORF">LKD48_01145</name>
</gene>
<evidence type="ECO:0000256" key="3">
    <source>
        <dbReference type="ARBA" id="ARBA00022630"/>
    </source>
</evidence>